<feature type="domain" description="Aminoglycoside phosphotransferase" evidence="2">
    <location>
        <begin position="42"/>
        <end position="273"/>
    </location>
</feature>
<dbReference type="InterPro" id="IPR011009">
    <property type="entry name" value="Kinase-like_dom_sf"/>
</dbReference>
<evidence type="ECO:0000313" key="4">
    <source>
        <dbReference type="Proteomes" id="UP001595616"/>
    </source>
</evidence>
<comment type="caution">
    <text evidence="3">The sequence shown here is derived from an EMBL/GenBank/DDBJ whole genome shotgun (WGS) entry which is preliminary data.</text>
</comment>
<protein>
    <submittedName>
        <fullName evidence="3">Phosphotransferase</fullName>
    </submittedName>
</protein>
<dbReference type="InterPro" id="IPR002575">
    <property type="entry name" value="Aminoglycoside_PTrfase"/>
</dbReference>
<dbReference type="EMBL" id="JBHRYQ010000001">
    <property type="protein sequence ID" value="MFC3812441.1"/>
    <property type="molecule type" value="Genomic_DNA"/>
</dbReference>
<comment type="similarity">
    <text evidence="1">Belongs to the pseudomonas-type ThrB family.</text>
</comment>
<reference evidence="4" key="1">
    <citation type="journal article" date="2019" name="Int. J. Syst. Evol. Microbiol.">
        <title>The Global Catalogue of Microorganisms (GCM) 10K type strain sequencing project: providing services to taxonomists for standard genome sequencing and annotation.</title>
        <authorList>
            <consortium name="The Broad Institute Genomics Platform"/>
            <consortium name="The Broad Institute Genome Sequencing Center for Infectious Disease"/>
            <person name="Wu L."/>
            <person name="Ma J."/>
        </authorList>
    </citation>
    <scope>NUCLEOTIDE SEQUENCE [LARGE SCALE GENOMIC DNA]</scope>
    <source>
        <strain evidence="4">CECT 7956</strain>
    </source>
</reference>
<dbReference type="InterPro" id="IPR050249">
    <property type="entry name" value="Pseudomonas-type_ThrB"/>
</dbReference>
<organism evidence="3 4">
    <name type="scientific">Lacihabitans lacunae</name>
    <dbReference type="NCBI Taxonomy" id="1028214"/>
    <lineage>
        <taxon>Bacteria</taxon>
        <taxon>Pseudomonadati</taxon>
        <taxon>Bacteroidota</taxon>
        <taxon>Cytophagia</taxon>
        <taxon>Cytophagales</taxon>
        <taxon>Leadbetterellaceae</taxon>
        <taxon>Lacihabitans</taxon>
    </lineage>
</organism>
<dbReference type="PANTHER" id="PTHR21064:SF6">
    <property type="entry name" value="AMINOGLYCOSIDE PHOSPHOTRANSFERASE DOMAIN-CONTAINING PROTEIN"/>
    <property type="match status" value="1"/>
</dbReference>
<dbReference type="Pfam" id="PF01636">
    <property type="entry name" value="APH"/>
    <property type="match status" value="1"/>
</dbReference>
<dbReference type="Proteomes" id="UP001595616">
    <property type="component" value="Unassembled WGS sequence"/>
</dbReference>
<dbReference type="Gene3D" id="3.90.1200.10">
    <property type="match status" value="1"/>
</dbReference>
<gene>
    <name evidence="3" type="ORF">ACFOOI_17405</name>
</gene>
<name>A0ABV7YZS7_9BACT</name>
<dbReference type="Gene3D" id="3.30.200.20">
    <property type="entry name" value="Phosphorylase Kinase, domain 1"/>
    <property type="match status" value="1"/>
</dbReference>
<dbReference type="PANTHER" id="PTHR21064">
    <property type="entry name" value="AMINOGLYCOSIDE PHOSPHOTRANSFERASE DOMAIN-CONTAINING PROTEIN-RELATED"/>
    <property type="match status" value="1"/>
</dbReference>
<evidence type="ECO:0000259" key="2">
    <source>
        <dbReference type="Pfam" id="PF01636"/>
    </source>
</evidence>
<sequence>MGSEIKFDAIHSILNPKSLAVWASDLYFKGEDVQCQILKTGINHTYLLKIGTEKYVLRVYVKDWRSKVEINEELRFLLNLKKEGINVSYPITNAQNELINELNAPEGVRFAVLFSFAEGDKIRSLGKGHCNTIGKTMASIHVSSLELNLKRVKYNFAELCEKPILALHGFFEKKHPSMLILGKIESYLRPYLNSEIISDCPTGAVHLDIWYDNMNINSDGKVTLFDFDFCGNGPFVLDVAYFLTQLFHSEADKDVYLQKADVFLKGYESVRPLKQQEKDLIAQSGIAVWVFYLGVQARRFDDWSNMFFTANYLKHFVGLIQNWANYYEIDFDIKQK</sequence>
<dbReference type="SUPFAM" id="SSF56112">
    <property type="entry name" value="Protein kinase-like (PK-like)"/>
    <property type="match status" value="1"/>
</dbReference>
<evidence type="ECO:0000313" key="3">
    <source>
        <dbReference type="EMBL" id="MFC3812441.1"/>
    </source>
</evidence>
<evidence type="ECO:0000256" key="1">
    <source>
        <dbReference type="ARBA" id="ARBA00038240"/>
    </source>
</evidence>
<proteinExistence type="inferred from homology"/>
<keyword evidence="4" id="KW-1185">Reference proteome</keyword>
<accession>A0ABV7YZS7</accession>
<dbReference type="RefSeq" id="WP_379839315.1">
    <property type="nucleotide sequence ID" value="NZ_JBHRYQ010000001.1"/>
</dbReference>